<feature type="region of interest" description="Disordered" evidence="1">
    <location>
        <begin position="1"/>
        <end position="85"/>
    </location>
</feature>
<evidence type="ECO:0000256" key="1">
    <source>
        <dbReference type="SAM" id="MobiDB-lite"/>
    </source>
</evidence>
<name>A0A6J4TWW0_9BACT</name>
<proteinExistence type="predicted"/>
<feature type="non-terminal residue" evidence="2">
    <location>
        <position position="1"/>
    </location>
</feature>
<accession>A0A6J4TWW0</accession>
<organism evidence="2">
    <name type="scientific">uncultured Thermomicrobiales bacterium</name>
    <dbReference type="NCBI Taxonomy" id="1645740"/>
    <lineage>
        <taxon>Bacteria</taxon>
        <taxon>Pseudomonadati</taxon>
        <taxon>Thermomicrobiota</taxon>
        <taxon>Thermomicrobia</taxon>
        <taxon>Thermomicrobiales</taxon>
        <taxon>environmental samples</taxon>
    </lineage>
</organism>
<feature type="non-terminal residue" evidence="2">
    <location>
        <position position="85"/>
    </location>
</feature>
<protein>
    <submittedName>
        <fullName evidence="2">Uncharacterized protein</fullName>
    </submittedName>
</protein>
<gene>
    <name evidence="2" type="ORF">AVDCRST_MAG73-1253</name>
</gene>
<feature type="compositionally biased region" description="Basic and acidic residues" evidence="1">
    <location>
        <begin position="34"/>
        <end position="49"/>
    </location>
</feature>
<evidence type="ECO:0000313" key="2">
    <source>
        <dbReference type="EMBL" id="CAA9534537.1"/>
    </source>
</evidence>
<dbReference type="AlphaFoldDB" id="A0A6J4TWW0"/>
<dbReference type="EMBL" id="CADCWE010000080">
    <property type="protein sequence ID" value="CAA9534537.1"/>
    <property type="molecule type" value="Genomic_DNA"/>
</dbReference>
<reference evidence="2" key="1">
    <citation type="submission" date="2020-02" db="EMBL/GenBank/DDBJ databases">
        <authorList>
            <person name="Meier V. D."/>
        </authorList>
    </citation>
    <scope>NUCLEOTIDE SEQUENCE</scope>
    <source>
        <strain evidence="2">AVDCRST_MAG73</strain>
    </source>
</reference>
<feature type="compositionally biased region" description="Basic residues" evidence="1">
    <location>
        <begin position="59"/>
        <end position="73"/>
    </location>
</feature>
<sequence>GRDGRGTAQRHRGADGRDRGGTGTDPVAGAQAPGRDDRGSPRDPEDPGRIRPGGNRVVPPRHRQLRRTRRPRREHAGLPLRGARV</sequence>